<evidence type="ECO:0000313" key="5">
    <source>
        <dbReference type="Proteomes" id="UP001221898"/>
    </source>
</evidence>
<dbReference type="SUPFAM" id="SSF57667">
    <property type="entry name" value="beta-beta-alpha zinc fingers"/>
    <property type="match status" value="1"/>
</dbReference>
<evidence type="ECO:0000259" key="3">
    <source>
        <dbReference type="PROSITE" id="PS50157"/>
    </source>
</evidence>
<feature type="domain" description="C2H2-type" evidence="3">
    <location>
        <begin position="156"/>
        <end position="176"/>
    </location>
</feature>
<dbReference type="EMBL" id="JAINUG010000014">
    <property type="protein sequence ID" value="KAJ8414065.1"/>
    <property type="molecule type" value="Genomic_DNA"/>
</dbReference>
<evidence type="ECO:0000256" key="1">
    <source>
        <dbReference type="PROSITE-ProRule" id="PRU00042"/>
    </source>
</evidence>
<feature type="region of interest" description="Disordered" evidence="2">
    <location>
        <begin position="84"/>
        <end position="122"/>
    </location>
</feature>
<evidence type="ECO:0000256" key="2">
    <source>
        <dbReference type="SAM" id="MobiDB-lite"/>
    </source>
</evidence>
<dbReference type="PROSITE" id="PS50157">
    <property type="entry name" value="ZINC_FINGER_C2H2_2"/>
    <property type="match status" value="1"/>
</dbReference>
<dbReference type="AlphaFoldDB" id="A0AAD7T440"/>
<sequence>MVEESVLDPDWWLSSWAWTYAPVAGCWSPSRKRRVVFVGWLGPLCSPSRVRPPWACSLSCCWPNRGAPYFWECRAAGAPGFPTHAPHADGQEDGEKCPHQDSESSDASFGDLSDGGELKSQHKAEEDGIAGFACSGGGGPAGGSGGKLKADSDKKHPCTECGQAFRSKSYLNKHLQRNMSLLESFGFQIVQSAFASSLADSEAGHSTMGMSGKSPGGSVRE</sequence>
<proteinExistence type="predicted"/>
<dbReference type="InterPro" id="IPR036236">
    <property type="entry name" value="Znf_C2H2_sf"/>
</dbReference>
<keyword evidence="5" id="KW-1185">Reference proteome</keyword>
<gene>
    <name evidence="4" type="ORF">AAFF_G00066630</name>
</gene>
<dbReference type="InterPro" id="IPR013087">
    <property type="entry name" value="Znf_C2H2_type"/>
</dbReference>
<evidence type="ECO:0000313" key="4">
    <source>
        <dbReference type="EMBL" id="KAJ8414065.1"/>
    </source>
</evidence>
<accession>A0AAD7T440</accession>
<keyword evidence="1" id="KW-0479">Metal-binding</keyword>
<organism evidence="4 5">
    <name type="scientific">Aldrovandia affinis</name>
    <dbReference type="NCBI Taxonomy" id="143900"/>
    <lineage>
        <taxon>Eukaryota</taxon>
        <taxon>Metazoa</taxon>
        <taxon>Chordata</taxon>
        <taxon>Craniata</taxon>
        <taxon>Vertebrata</taxon>
        <taxon>Euteleostomi</taxon>
        <taxon>Actinopterygii</taxon>
        <taxon>Neopterygii</taxon>
        <taxon>Teleostei</taxon>
        <taxon>Notacanthiformes</taxon>
        <taxon>Halosauridae</taxon>
        <taxon>Aldrovandia</taxon>
    </lineage>
</organism>
<reference evidence="4" key="1">
    <citation type="journal article" date="2023" name="Science">
        <title>Genome structures resolve the early diversification of teleost fishes.</title>
        <authorList>
            <person name="Parey E."/>
            <person name="Louis A."/>
            <person name="Montfort J."/>
            <person name="Bouchez O."/>
            <person name="Roques C."/>
            <person name="Iampietro C."/>
            <person name="Lluch J."/>
            <person name="Castinel A."/>
            <person name="Donnadieu C."/>
            <person name="Desvignes T."/>
            <person name="Floi Bucao C."/>
            <person name="Jouanno E."/>
            <person name="Wen M."/>
            <person name="Mejri S."/>
            <person name="Dirks R."/>
            <person name="Jansen H."/>
            <person name="Henkel C."/>
            <person name="Chen W.J."/>
            <person name="Zahm M."/>
            <person name="Cabau C."/>
            <person name="Klopp C."/>
            <person name="Thompson A.W."/>
            <person name="Robinson-Rechavi M."/>
            <person name="Braasch I."/>
            <person name="Lecointre G."/>
            <person name="Bobe J."/>
            <person name="Postlethwait J.H."/>
            <person name="Berthelot C."/>
            <person name="Roest Crollius H."/>
            <person name="Guiguen Y."/>
        </authorList>
    </citation>
    <scope>NUCLEOTIDE SEQUENCE</scope>
    <source>
        <strain evidence="4">NC1722</strain>
    </source>
</reference>
<feature type="region of interest" description="Disordered" evidence="2">
    <location>
        <begin position="202"/>
        <end position="221"/>
    </location>
</feature>
<dbReference type="GO" id="GO:0008270">
    <property type="term" value="F:zinc ion binding"/>
    <property type="evidence" value="ECO:0007669"/>
    <property type="project" value="UniProtKB-KW"/>
</dbReference>
<protein>
    <recommendedName>
        <fullName evidence="3">C2H2-type domain-containing protein</fullName>
    </recommendedName>
</protein>
<keyword evidence="1" id="KW-0862">Zinc</keyword>
<name>A0AAD7T440_9TELE</name>
<feature type="compositionally biased region" description="Basic and acidic residues" evidence="2">
    <location>
        <begin position="86"/>
        <end position="102"/>
    </location>
</feature>
<comment type="caution">
    <text evidence="4">The sequence shown here is derived from an EMBL/GenBank/DDBJ whole genome shotgun (WGS) entry which is preliminary data.</text>
</comment>
<dbReference type="Gene3D" id="3.30.160.60">
    <property type="entry name" value="Classic Zinc Finger"/>
    <property type="match status" value="1"/>
</dbReference>
<dbReference type="Pfam" id="PF16637">
    <property type="entry name" value="zf-C2H2_assoc3"/>
    <property type="match status" value="1"/>
</dbReference>
<dbReference type="Proteomes" id="UP001221898">
    <property type="component" value="Unassembled WGS sequence"/>
</dbReference>
<keyword evidence="1" id="KW-0863">Zinc-finger</keyword>